<dbReference type="Gene3D" id="3.40.50.510">
    <property type="entry name" value="Phosphotransferase system, mannose-type IIA component"/>
    <property type="match status" value="1"/>
</dbReference>
<dbReference type="SUPFAM" id="SSF63520">
    <property type="entry name" value="PTS-regulatory domain, PRD"/>
    <property type="match status" value="1"/>
</dbReference>
<organism evidence="7 8">
    <name type="scientific">Stecheria intestinalis</name>
    <dbReference type="NCBI Taxonomy" id="2606630"/>
    <lineage>
        <taxon>Bacteria</taxon>
        <taxon>Bacillati</taxon>
        <taxon>Bacillota</taxon>
        <taxon>Erysipelotrichia</taxon>
        <taxon>Erysipelotrichales</taxon>
        <taxon>Erysipelotrichaceae</taxon>
        <taxon>Stecheria</taxon>
    </lineage>
</organism>
<protein>
    <submittedName>
        <fullName evidence="7">PRD domain-containing protein</fullName>
    </submittedName>
</protein>
<dbReference type="Pfam" id="PF03610">
    <property type="entry name" value="EIIA-man"/>
    <property type="match status" value="1"/>
</dbReference>
<dbReference type="PROSITE" id="PS51096">
    <property type="entry name" value="PTS_EIIA_TYPE_4"/>
    <property type="match status" value="1"/>
</dbReference>
<proteinExistence type="predicted"/>
<dbReference type="PANTHER" id="PTHR32071:SF38">
    <property type="entry name" value="PSP OPERON TRANSCRIPTIONAL ACTIVATOR"/>
    <property type="match status" value="1"/>
</dbReference>
<dbReference type="EMBL" id="VUMN01000022">
    <property type="protein sequence ID" value="MSS59081.1"/>
    <property type="molecule type" value="Genomic_DNA"/>
</dbReference>
<dbReference type="InterPro" id="IPR004701">
    <property type="entry name" value="PTS_EIIA_man-typ"/>
</dbReference>
<dbReference type="GO" id="GO:0006355">
    <property type="term" value="P:regulation of DNA-templated transcription"/>
    <property type="evidence" value="ECO:0007669"/>
    <property type="project" value="InterPro"/>
</dbReference>
<dbReference type="SUPFAM" id="SSF53062">
    <property type="entry name" value="PTS system fructose IIA component-like"/>
    <property type="match status" value="1"/>
</dbReference>
<evidence type="ECO:0000259" key="5">
    <source>
        <dbReference type="PROSITE" id="PS51096"/>
    </source>
</evidence>
<keyword evidence="2" id="KW-0547">Nucleotide-binding</keyword>
<keyword evidence="3" id="KW-0067">ATP-binding</keyword>
<dbReference type="Proteomes" id="UP000461880">
    <property type="component" value="Unassembled WGS sequence"/>
</dbReference>
<evidence type="ECO:0000313" key="8">
    <source>
        <dbReference type="Proteomes" id="UP000461880"/>
    </source>
</evidence>
<feature type="domain" description="Sigma-54 factor interaction" evidence="4">
    <location>
        <begin position="116"/>
        <end position="343"/>
    </location>
</feature>
<dbReference type="InterPro" id="IPR027417">
    <property type="entry name" value="P-loop_NTPase"/>
</dbReference>
<comment type="caution">
    <text evidence="7">The sequence shown here is derived from an EMBL/GenBank/DDBJ whole genome shotgun (WGS) entry which is preliminary data.</text>
</comment>
<dbReference type="GO" id="GO:0005524">
    <property type="term" value="F:ATP binding"/>
    <property type="evidence" value="ECO:0007669"/>
    <property type="project" value="UniProtKB-KW"/>
</dbReference>
<dbReference type="GO" id="GO:0009401">
    <property type="term" value="P:phosphoenolpyruvate-dependent sugar phosphotransferase system"/>
    <property type="evidence" value="ECO:0007669"/>
    <property type="project" value="InterPro"/>
</dbReference>
<dbReference type="InterPro" id="IPR011608">
    <property type="entry name" value="PRD"/>
</dbReference>
<dbReference type="GO" id="GO:0016740">
    <property type="term" value="F:transferase activity"/>
    <property type="evidence" value="ECO:0007669"/>
    <property type="project" value="UniProtKB-KW"/>
</dbReference>
<feature type="domain" description="PRD" evidence="6">
    <location>
        <begin position="456"/>
        <end position="566"/>
    </location>
</feature>
<dbReference type="AlphaFoldDB" id="A0A7X2NT23"/>
<dbReference type="Pfam" id="PF00158">
    <property type="entry name" value="Sigma54_activat"/>
    <property type="match status" value="1"/>
</dbReference>
<dbReference type="PROSITE" id="PS51372">
    <property type="entry name" value="PRD_2"/>
    <property type="match status" value="2"/>
</dbReference>
<reference evidence="7 8" key="1">
    <citation type="submission" date="2019-08" db="EMBL/GenBank/DDBJ databases">
        <title>In-depth cultivation of the pig gut microbiome towards novel bacterial diversity and tailored functional studies.</title>
        <authorList>
            <person name="Wylensek D."/>
            <person name="Hitch T.C.A."/>
            <person name="Clavel T."/>
        </authorList>
    </citation>
    <scope>NUCLEOTIDE SEQUENCE [LARGE SCALE GENOMIC DNA]</scope>
    <source>
        <strain evidence="7 8">Oil+RF-744-GAM-WT-6</strain>
    </source>
</reference>
<dbReference type="PROSITE" id="PS50045">
    <property type="entry name" value="SIGMA54_INTERACT_4"/>
    <property type="match status" value="1"/>
</dbReference>
<dbReference type="InterPro" id="IPR002078">
    <property type="entry name" value="Sigma_54_int"/>
</dbReference>
<name>A0A7X2NT23_9FIRM</name>
<feature type="domain" description="PRD" evidence="6">
    <location>
        <begin position="721"/>
        <end position="826"/>
    </location>
</feature>
<dbReference type="GO" id="GO:0016020">
    <property type="term" value="C:membrane"/>
    <property type="evidence" value="ECO:0007669"/>
    <property type="project" value="InterPro"/>
</dbReference>
<accession>A0A7X2NT23</accession>
<evidence type="ECO:0000259" key="4">
    <source>
        <dbReference type="PROSITE" id="PS50045"/>
    </source>
</evidence>
<dbReference type="InterPro" id="IPR036634">
    <property type="entry name" value="PRD_sf"/>
</dbReference>
<dbReference type="Gene3D" id="1.10.1790.10">
    <property type="entry name" value="PRD domain"/>
    <property type="match status" value="1"/>
</dbReference>
<dbReference type="PANTHER" id="PTHR32071">
    <property type="entry name" value="TRANSCRIPTIONAL REGULATORY PROTEIN"/>
    <property type="match status" value="1"/>
</dbReference>
<dbReference type="Pfam" id="PF00874">
    <property type="entry name" value="PRD"/>
    <property type="match status" value="1"/>
</dbReference>
<keyword evidence="8" id="KW-1185">Reference proteome</keyword>
<gene>
    <name evidence="7" type="ORF">FYJ51_09230</name>
</gene>
<sequence>MQMKRLEKILSIIDEETRKAAASNTLDKAALDTLYISQLAGIDRTNASKIMNRLWREGSLIKIEGHPVIYLSRRVLQKAYDADNLPNTIFRGDSVTRYLKEKGSNLETADDLYEKIIGADGSLHDQIRDAKSAIMYPPYGLPLLIIGNPGVNKLKIASCLHEYARKAGRKPANSKFILVECSGYHSAESVSSFLTLIFGSAKENDRGYLSACTHGTLYFSNLPLLHPIARNAITDLLDRGMYTREGDSASHPLACSIIASATPEKTEDLDYLSRYFPVTIRLPDLDQRGIYEKTEEVLALFEQEAVSIRRTIRISKDILNLFVQMDYPENLSGMRAEVKQACARAFLTSSESLSTIIVSYQHLSLNMLSSREQISRLSAVRSVLSLIDTDYILFEAGGHCTTLDIFQKLPSKLEISRFDQFLDKLDTDTSSVISVSDFISENISTIVNCGNAQLKKIDIQINPVVSQVFEETLQKTPFEELYSRNPRLLKGLMLHLTNRLNQLEEQNDSGTGMKIESSRDLVEGTIKIADAISERLGSIFHVSFPESDLYFIAMYLTIAEKWDQKEMVPLLIISHGKSIATQLKEYLDTIYRKQIPISAIDYIPGMQMNDLLELVTIRCNELDHGQGIIIAADGSPFENVSDYIVSTLHIRCRCVKCSSLDGLMKIADRISRYQSLEQIMLSIGAESDTLSAPAPQPVSSGSQSIIYRLTNEFLQPSLTFLYASKAVDALMLSLSGILEDLHLPYTNELATKFLCHSVNMLERVIRSDPLPYPKVNSFIRSNLNVYQTIENNLQNVNELYGISIPKEEIAYITEILLEPLNAETSQRSSS</sequence>
<evidence type="ECO:0000256" key="2">
    <source>
        <dbReference type="ARBA" id="ARBA00022741"/>
    </source>
</evidence>
<evidence type="ECO:0000256" key="3">
    <source>
        <dbReference type="ARBA" id="ARBA00022840"/>
    </source>
</evidence>
<evidence type="ECO:0000313" key="7">
    <source>
        <dbReference type="EMBL" id="MSS59081.1"/>
    </source>
</evidence>
<keyword evidence="1" id="KW-0808">Transferase</keyword>
<evidence type="ECO:0000259" key="6">
    <source>
        <dbReference type="PROSITE" id="PS51372"/>
    </source>
</evidence>
<dbReference type="Gene3D" id="3.40.50.300">
    <property type="entry name" value="P-loop containing nucleotide triphosphate hydrolases"/>
    <property type="match status" value="1"/>
</dbReference>
<dbReference type="InterPro" id="IPR036662">
    <property type="entry name" value="PTS_EIIA_man-typ_sf"/>
</dbReference>
<dbReference type="SUPFAM" id="SSF52540">
    <property type="entry name" value="P-loop containing nucleoside triphosphate hydrolases"/>
    <property type="match status" value="1"/>
</dbReference>
<feature type="domain" description="PTS EIIA type-4" evidence="5">
    <location>
        <begin position="567"/>
        <end position="705"/>
    </location>
</feature>
<evidence type="ECO:0000256" key="1">
    <source>
        <dbReference type="ARBA" id="ARBA00022679"/>
    </source>
</evidence>